<proteinExistence type="predicted"/>
<dbReference type="Gene3D" id="3.30.565.10">
    <property type="entry name" value="Histidine kinase-like ATPase, C-terminal domain"/>
    <property type="match status" value="1"/>
</dbReference>
<organism evidence="1 2">
    <name type="scientific">Nocardioides psychrotolerans</name>
    <dbReference type="NCBI Taxonomy" id="1005945"/>
    <lineage>
        <taxon>Bacteria</taxon>
        <taxon>Bacillati</taxon>
        <taxon>Actinomycetota</taxon>
        <taxon>Actinomycetes</taxon>
        <taxon>Propionibacteriales</taxon>
        <taxon>Nocardioidaceae</taxon>
        <taxon>Nocardioides</taxon>
    </lineage>
</organism>
<name>A0A1I3EWI1_9ACTN</name>
<dbReference type="Proteomes" id="UP000198649">
    <property type="component" value="Unassembled WGS sequence"/>
</dbReference>
<dbReference type="OrthoDB" id="3694612at2"/>
<sequence>MSVTGTAHPGGHQSDRADVELRLPADSAYASVLRTTAAGLAARLDFTIDDIEDLRIAVGEANAMVLPEADPGSDLTCRFYLAPGTLTIAVSVASLGAAAPDRDSFAWQVLTTLATSATAESVDDQFVVTLTMHSSIAGVGL</sequence>
<keyword evidence="1" id="KW-0418">Kinase</keyword>
<dbReference type="GO" id="GO:0016301">
    <property type="term" value="F:kinase activity"/>
    <property type="evidence" value="ECO:0007669"/>
    <property type="project" value="UniProtKB-KW"/>
</dbReference>
<dbReference type="AlphaFoldDB" id="A0A1I3EWI1"/>
<dbReference type="RefSeq" id="WP_091111412.1">
    <property type="nucleotide sequence ID" value="NZ_BKAF01000019.1"/>
</dbReference>
<keyword evidence="2" id="KW-1185">Reference proteome</keyword>
<dbReference type="InterPro" id="IPR036890">
    <property type="entry name" value="HATPase_C_sf"/>
</dbReference>
<reference evidence="1 2" key="1">
    <citation type="submission" date="2016-10" db="EMBL/GenBank/DDBJ databases">
        <authorList>
            <person name="de Groot N.N."/>
        </authorList>
    </citation>
    <scope>NUCLEOTIDE SEQUENCE [LARGE SCALE GENOMIC DNA]</scope>
    <source>
        <strain evidence="1 2">CGMCC 1.11156</strain>
    </source>
</reference>
<evidence type="ECO:0000313" key="1">
    <source>
        <dbReference type="EMBL" id="SFI03326.1"/>
    </source>
</evidence>
<dbReference type="EMBL" id="FOQG01000004">
    <property type="protein sequence ID" value="SFI03326.1"/>
    <property type="molecule type" value="Genomic_DNA"/>
</dbReference>
<protein>
    <submittedName>
        <fullName evidence="1">Serine/threonine-protein kinase RsbW</fullName>
    </submittedName>
</protein>
<dbReference type="STRING" id="1005945.SAMN05216561_104104"/>
<evidence type="ECO:0000313" key="2">
    <source>
        <dbReference type="Proteomes" id="UP000198649"/>
    </source>
</evidence>
<accession>A0A1I3EWI1</accession>
<keyword evidence="1" id="KW-0808">Transferase</keyword>
<gene>
    <name evidence="1" type="ORF">SAMN05216561_104104</name>
</gene>